<evidence type="ECO:0000313" key="2">
    <source>
        <dbReference type="Proteomes" id="UP001162156"/>
    </source>
</evidence>
<dbReference type="Proteomes" id="UP001162156">
    <property type="component" value="Unassembled WGS sequence"/>
</dbReference>
<accession>A0AAV8ZL35</accession>
<reference evidence="1" key="1">
    <citation type="journal article" date="2023" name="Insect Mol. Biol.">
        <title>Genome sequencing provides insights into the evolution of gene families encoding plant cell wall-degrading enzymes in longhorned beetles.</title>
        <authorList>
            <person name="Shin N.R."/>
            <person name="Okamura Y."/>
            <person name="Kirsch R."/>
            <person name="Pauchet Y."/>
        </authorList>
    </citation>
    <scope>NUCLEOTIDE SEQUENCE</scope>
    <source>
        <strain evidence="1">RBIC_L_NR</strain>
    </source>
</reference>
<keyword evidence="2" id="KW-1185">Reference proteome</keyword>
<evidence type="ECO:0000313" key="1">
    <source>
        <dbReference type="EMBL" id="KAJ8964481.1"/>
    </source>
</evidence>
<name>A0AAV8ZL35_9CUCU</name>
<sequence>MVLGKPWMMSAYIVEKKMGRSIQYLPVPRWRTERERCNRSLIEILTPDNLMDKLTEAEGCWNCINTMIHDIMSIKSEEESEEIDP</sequence>
<comment type="caution">
    <text evidence="1">The sequence shown here is derived from an EMBL/GenBank/DDBJ whole genome shotgun (WGS) entry which is preliminary data.</text>
</comment>
<organism evidence="1 2">
    <name type="scientific">Rhamnusium bicolor</name>
    <dbReference type="NCBI Taxonomy" id="1586634"/>
    <lineage>
        <taxon>Eukaryota</taxon>
        <taxon>Metazoa</taxon>
        <taxon>Ecdysozoa</taxon>
        <taxon>Arthropoda</taxon>
        <taxon>Hexapoda</taxon>
        <taxon>Insecta</taxon>
        <taxon>Pterygota</taxon>
        <taxon>Neoptera</taxon>
        <taxon>Endopterygota</taxon>
        <taxon>Coleoptera</taxon>
        <taxon>Polyphaga</taxon>
        <taxon>Cucujiformia</taxon>
        <taxon>Chrysomeloidea</taxon>
        <taxon>Cerambycidae</taxon>
        <taxon>Lepturinae</taxon>
        <taxon>Rhagiini</taxon>
        <taxon>Rhamnusium</taxon>
    </lineage>
</organism>
<dbReference type="AlphaFoldDB" id="A0AAV8ZL35"/>
<dbReference type="EMBL" id="JANEYF010001344">
    <property type="protein sequence ID" value="KAJ8964481.1"/>
    <property type="molecule type" value="Genomic_DNA"/>
</dbReference>
<gene>
    <name evidence="1" type="ORF">NQ314_004768</name>
</gene>
<proteinExistence type="predicted"/>
<protein>
    <submittedName>
        <fullName evidence="1">Uncharacterized protein</fullName>
    </submittedName>
</protein>